<evidence type="ECO:0000256" key="2">
    <source>
        <dbReference type="ARBA" id="ARBA00007495"/>
    </source>
</evidence>
<feature type="domain" description="GH10" evidence="13">
    <location>
        <begin position="916"/>
        <end position="1231"/>
    </location>
</feature>
<dbReference type="Gene3D" id="2.60.40.2030">
    <property type="match status" value="1"/>
</dbReference>
<proteinExistence type="inferred from homology"/>
<keyword evidence="11" id="KW-0624">Polysaccharide degradation</keyword>
<dbReference type="STRING" id="243090.RB10416"/>
<sequence>MSSPLNRVIVADIIWRPRALCFQALEMLFSHRRPHHLTPAFSPRQRCRAIFESLEDRRLLTASPGSNAFEHLDVNRDGTITELDALQVINVLQADHTALGAGKSSVEARHDVNQDGRVSAVDALWVINFVNDEDTRVINQSLQSEPAPTASISLPGQIRARDIAELTIHSINDLDLSTIDHLEIDWGDGRVTEIKDDLSQPLIRLHSYFIDPATAFVEVRAVPHVGSAIVLQNASIDVVANSPFIVDRANEGLTAEVYDNTTFTGPSVSVRTDPTIDFDFGVGSPDPNLNIGSAPFSIRWQGQFNPIQTTNYTFFAEVGENDTVDFYLDNQLLFTASDGEQSATILLTENQSVDLKVDYVAGAGVSKIRVGSETGSSFKTALPSNQLTPLVPANQLRSGVLVETFEPVAPSPPLSSIAELRDDETFVANTPSTASDISSFSYSAAPGAKVSRIRGIVSPPVSGHYTFHLAASDEAELWLSQGVTSDTSRLIASVATPTLMEGFTDANAGLSASVYLVAGQDYYVETLQVHDDPVAKNHLSVAWTRPDQLASGPQLIGNEFLRPIVPQVSLHAEISQTNEVFSVDSSMRFVVIRDDDLGRDLPVAYTLGGTATNGADYPADTGTVIIPAGQRSAEIELEVTKDGLPEPTETVVIRLVADPAYQLGSEFTRQVTGTIGGEALGGTELLPVDPILLSAFSYYDVSSPNSVVEFEETDPRLPFVDASAGNNAIRVDVNSFTNPWDVAFSHTLPPTEIVDGDKLFVSLWARSVNIDGSPVTVGMRLQESDSYHGKEQTWEVKDEWTPLLWPVVADFNNNATATRGLDIRLGYQQQSVELAGFSLLKMPGSTEMNSLPRTIFSYEGRDADAAWRAQAKINEQTQRSNPVQILVQDAAGNPVEGAVVTITPQALSLPMGMAVSPSQVVLSADPISLTADSARYRAIIENYFDTLTDGGEAQWGPWEEDSQLPTDFLQWVVDRDALYHGHALVWGELDRFPAPADLLTNYEQVETTEGPVAAKAWLEREVLTHIATGPASAFSGTRDGTDEPLVTWWDVINHPIFSDDLWDIVGDDFMLDVIEAARAVVHPDTRLIINEFDILSNPDNGQSDDFFNLLTFLDAQSASGRADYDTIGFQGHFLSERLPAIDRVLAELDRYESFGRNFQITEFDVDALFIDEQTQADFTRDFYQLLASNQAASLFTPWGVWEGDHWRSEEEAALFNQDWTPKPNGQWLLDQTSDEQTLVRTGASVDAVLNPGSHRIRIEADQFDGFYLVDASQTEGVLTFVIDVPPDSMDDHFTANPFDVLPDVSLSTETAFQQPDDQIRFESSLDLDSIGAENGDWTIGFDLRPDAPPDGQWRSVLFKGDDDSQRGPAVFLRPNDMRLHVRVSTDHRDDEGLVSDSELPLGVWSNVTIVKRGQRLELYLDGQLDRVRILVGDTLGNVGGLTLGADFRRPSGIFSVCDLGVLSSAVTHESLTQWTLWGPMSLQSIRGNLSDNDSAISPGDLLYEWIQPVEELLGGSSFTLSPDGNFTFAAGSLSDSVVTLEIKVRQVTGQFTISTLTIELPETA</sequence>
<dbReference type="PANTHER" id="PTHR31490:SF88">
    <property type="entry name" value="BETA-XYLANASE"/>
    <property type="match status" value="1"/>
</dbReference>
<dbReference type="PATRIC" id="fig|243090.15.peg.5039"/>
<dbReference type="KEGG" id="rba:RB10416"/>
<dbReference type="SUPFAM" id="SSF141072">
    <property type="entry name" value="CalX-like"/>
    <property type="match status" value="1"/>
</dbReference>
<dbReference type="SMART" id="SM00758">
    <property type="entry name" value="PA14"/>
    <property type="match status" value="2"/>
</dbReference>
<dbReference type="GO" id="GO:0007154">
    <property type="term" value="P:cell communication"/>
    <property type="evidence" value="ECO:0007669"/>
    <property type="project" value="InterPro"/>
</dbReference>
<dbReference type="PROSITE" id="PS51820">
    <property type="entry name" value="PA14"/>
    <property type="match status" value="2"/>
</dbReference>
<evidence type="ECO:0000313" key="15">
    <source>
        <dbReference type="EMBL" id="CAD78872.1"/>
    </source>
</evidence>
<evidence type="ECO:0000256" key="9">
    <source>
        <dbReference type="ARBA" id="ARBA00023277"/>
    </source>
</evidence>
<dbReference type="InParanoid" id="Q7UF11"/>
<dbReference type="Pfam" id="PF00404">
    <property type="entry name" value="Dockerin_1"/>
    <property type="match status" value="1"/>
</dbReference>
<keyword evidence="9" id="KW-0119">Carbohydrate metabolism</keyword>
<dbReference type="InterPro" id="IPR003644">
    <property type="entry name" value="Calx_beta"/>
</dbReference>
<feature type="domain" description="PA14" evidence="14">
    <location>
        <begin position="395"/>
        <end position="560"/>
    </location>
</feature>
<dbReference type="EMBL" id="BX294151">
    <property type="protein sequence ID" value="CAD78872.1"/>
    <property type="molecule type" value="Genomic_DNA"/>
</dbReference>
<dbReference type="Gene3D" id="2.60.120.260">
    <property type="entry name" value="Galactose-binding domain-like"/>
    <property type="match status" value="1"/>
</dbReference>
<feature type="domain" description="PA14" evidence="14">
    <location>
        <begin position="248"/>
        <end position="386"/>
    </location>
</feature>
<keyword evidence="7 15" id="KW-0378">Hydrolase</keyword>
<dbReference type="Gene3D" id="1.10.1330.10">
    <property type="entry name" value="Dockerin domain"/>
    <property type="match status" value="1"/>
</dbReference>
<dbReference type="InterPro" id="IPR038081">
    <property type="entry name" value="CalX-like_sf"/>
</dbReference>
<dbReference type="GO" id="GO:0016020">
    <property type="term" value="C:membrane"/>
    <property type="evidence" value="ECO:0007669"/>
    <property type="project" value="InterPro"/>
</dbReference>
<dbReference type="CAZy" id="GH10">
    <property type="family name" value="Glycoside Hydrolase Family 10"/>
</dbReference>
<name>Q7UF11_RHOBA</name>
<evidence type="ECO:0000259" key="14">
    <source>
        <dbReference type="PROSITE" id="PS51820"/>
    </source>
</evidence>
<keyword evidence="10 15" id="KW-0326">Glycosidase</keyword>
<evidence type="ECO:0000256" key="5">
    <source>
        <dbReference type="ARBA" id="ARBA00022729"/>
    </source>
</evidence>
<keyword evidence="4 15" id="KW-0858">Xylan degradation</keyword>
<evidence type="ECO:0000256" key="6">
    <source>
        <dbReference type="ARBA" id="ARBA00022737"/>
    </source>
</evidence>
<evidence type="ECO:0000256" key="4">
    <source>
        <dbReference type="ARBA" id="ARBA00022651"/>
    </source>
</evidence>
<accession>Q7UF11</accession>
<dbReference type="GO" id="GO:0005509">
    <property type="term" value="F:calcium ion binding"/>
    <property type="evidence" value="ECO:0007669"/>
    <property type="project" value="InterPro"/>
</dbReference>
<dbReference type="PROSITE" id="PS51760">
    <property type="entry name" value="GH10_2"/>
    <property type="match status" value="1"/>
</dbReference>
<dbReference type="SUPFAM" id="SSF63446">
    <property type="entry name" value="Type I dockerin domain"/>
    <property type="match status" value="1"/>
</dbReference>
<dbReference type="PANTHER" id="PTHR31490">
    <property type="entry name" value="GLYCOSYL HYDROLASE"/>
    <property type="match status" value="1"/>
</dbReference>
<feature type="domain" description="EF-hand" evidence="12">
    <location>
        <begin position="67"/>
        <end position="95"/>
    </location>
</feature>
<evidence type="ECO:0000256" key="3">
    <source>
        <dbReference type="ARBA" id="ARBA00012590"/>
    </source>
</evidence>
<dbReference type="InterPro" id="IPR002105">
    <property type="entry name" value="Dockerin_1_rpt"/>
</dbReference>
<evidence type="ECO:0000256" key="10">
    <source>
        <dbReference type="ARBA" id="ARBA00023295"/>
    </source>
</evidence>
<dbReference type="Gene3D" id="3.90.182.10">
    <property type="entry name" value="Toxin - Anthrax Protective Antigen,domain 1"/>
    <property type="match status" value="1"/>
</dbReference>
<dbReference type="SUPFAM" id="SSF49785">
    <property type="entry name" value="Galactose-binding domain-like"/>
    <property type="match status" value="1"/>
</dbReference>
<dbReference type="eggNOG" id="COG3693">
    <property type="taxonomic scope" value="Bacteria"/>
</dbReference>
<evidence type="ECO:0000259" key="13">
    <source>
        <dbReference type="PROSITE" id="PS51760"/>
    </source>
</evidence>
<organism evidence="15 16">
    <name type="scientific">Rhodopirellula baltica (strain DSM 10527 / NCIMB 13988 / SH1)</name>
    <dbReference type="NCBI Taxonomy" id="243090"/>
    <lineage>
        <taxon>Bacteria</taxon>
        <taxon>Pseudomonadati</taxon>
        <taxon>Planctomycetota</taxon>
        <taxon>Planctomycetia</taxon>
        <taxon>Pirellulales</taxon>
        <taxon>Pirellulaceae</taxon>
        <taxon>Rhodopirellula</taxon>
    </lineage>
</organism>
<dbReference type="EC" id="3.2.1.8" evidence="3"/>
<keyword evidence="5" id="KW-0732">Signal</keyword>
<dbReference type="Proteomes" id="UP000001025">
    <property type="component" value="Chromosome"/>
</dbReference>
<dbReference type="InterPro" id="IPR002048">
    <property type="entry name" value="EF_hand_dom"/>
</dbReference>
<dbReference type="GO" id="GO:0045493">
    <property type="term" value="P:xylan catabolic process"/>
    <property type="evidence" value="ECO:0000318"/>
    <property type="project" value="GO_Central"/>
</dbReference>
<dbReference type="SUPFAM" id="SSF56988">
    <property type="entry name" value="Anthrax protective antigen"/>
    <property type="match status" value="2"/>
</dbReference>
<dbReference type="InterPro" id="IPR001000">
    <property type="entry name" value="GH10_dom"/>
</dbReference>
<dbReference type="Pfam" id="PF07691">
    <property type="entry name" value="PA14"/>
    <property type="match status" value="2"/>
</dbReference>
<dbReference type="PROSITE" id="PS50222">
    <property type="entry name" value="EF_HAND_2"/>
    <property type="match status" value="1"/>
</dbReference>
<dbReference type="InterPro" id="IPR036439">
    <property type="entry name" value="Dockerin_dom_sf"/>
</dbReference>
<dbReference type="SUPFAM" id="SSF49899">
    <property type="entry name" value="Concanavalin A-like lectins/glucanases"/>
    <property type="match status" value="1"/>
</dbReference>
<comment type="similarity">
    <text evidence="2">Belongs to the glycosyl hydrolase 10 (cellulase F) family.</text>
</comment>
<evidence type="ECO:0000259" key="12">
    <source>
        <dbReference type="PROSITE" id="PS50222"/>
    </source>
</evidence>
<dbReference type="InterPro" id="IPR044846">
    <property type="entry name" value="GH10"/>
</dbReference>
<evidence type="ECO:0000256" key="11">
    <source>
        <dbReference type="ARBA" id="ARBA00023326"/>
    </source>
</evidence>
<evidence type="ECO:0000256" key="7">
    <source>
        <dbReference type="ARBA" id="ARBA00022801"/>
    </source>
</evidence>
<dbReference type="EnsemblBacteria" id="CAD78872">
    <property type="protein sequence ID" value="CAD78872"/>
    <property type="gene ID" value="RB10416"/>
</dbReference>
<reference evidence="15 16" key="1">
    <citation type="journal article" date="2003" name="Proc. Natl. Acad. Sci. U.S.A.">
        <title>Complete genome sequence of the marine planctomycete Pirellula sp. strain 1.</title>
        <authorList>
            <person name="Gloeckner F.O."/>
            <person name="Kube M."/>
            <person name="Bauer M."/>
            <person name="Teeling H."/>
            <person name="Lombardot T."/>
            <person name="Ludwig W."/>
            <person name="Gade D."/>
            <person name="Beck A."/>
            <person name="Borzym K."/>
            <person name="Heitmann K."/>
            <person name="Rabus R."/>
            <person name="Schlesner H."/>
            <person name="Amann R."/>
            <person name="Reinhardt R."/>
        </authorList>
    </citation>
    <scope>NUCLEOTIDE SEQUENCE [LARGE SCALE GENOMIC DNA]</scope>
    <source>
        <strain evidence="16">DSM 10527 / NCIMB 13988 / SH1</strain>
    </source>
</reference>
<evidence type="ECO:0000313" key="16">
    <source>
        <dbReference type="Proteomes" id="UP000001025"/>
    </source>
</evidence>
<dbReference type="GO" id="GO:0031176">
    <property type="term" value="F:endo-1,4-beta-xylanase activity"/>
    <property type="evidence" value="ECO:0000318"/>
    <property type="project" value="GO_Central"/>
</dbReference>
<dbReference type="Pfam" id="PF13385">
    <property type="entry name" value="Laminin_G_3"/>
    <property type="match status" value="1"/>
</dbReference>
<dbReference type="Gene3D" id="3.20.20.80">
    <property type="entry name" value="Glycosidases"/>
    <property type="match status" value="1"/>
</dbReference>
<dbReference type="InterPro" id="IPR017853">
    <property type="entry name" value="GH"/>
</dbReference>
<dbReference type="Pfam" id="PF00331">
    <property type="entry name" value="Glyco_hydro_10"/>
    <property type="match status" value="1"/>
</dbReference>
<gene>
    <name evidence="15" type="primary">xynB</name>
    <name evidence="15" type="ordered locus">RB10416</name>
</gene>
<dbReference type="InterPro" id="IPR011658">
    <property type="entry name" value="PA14_dom"/>
</dbReference>
<keyword evidence="8" id="KW-0106">Calcium</keyword>
<evidence type="ECO:0000256" key="8">
    <source>
        <dbReference type="ARBA" id="ARBA00022837"/>
    </source>
</evidence>
<dbReference type="Gene3D" id="2.60.120.200">
    <property type="match status" value="1"/>
</dbReference>
<dbReference type="SUPFAM" id="SSF51445">
    <property type="entry name" value="(Trans)glycosidases"/>
    <property type="match status" value="1"/>
</dbReference>
<dbReference type="HOGENOM" id="CLU_245766_0_0_0"/>
<comment type="catalytic activity">
    <reaction evidence="1">
        <text>Endohydrolysis of (1-&gt;4)-beta-D-xylosidic linkages in xylans.</text>
        <dbReference type="EC" id="3.2.1.8"/>
    </reaction>
</comment>
<dbReference type="InterPro" id="IPR013320">
    <property type="entry name" value="ConA-like_dom_sf"/>
</dbReference>
<dbReference type="OrthoDB" id="9809277at2"/>
<keyword evidence="6" id="KW-0677">Repeat</keyword>
<protein>
    <recommendedName>
        <fullName evidence="3">endo-1,4-beta-xylanase</fullName>
        <ecNumber evidence="3">3.2.1.8</ecNumber>
    </recommendedName>
</protein>
<dbReference type="Pfam" id="PF03160">
    <property type="entry name" value="Calx-beta"/>
    <property type="match status" value="1"/>
</dbReference>
<evidence type="ECO:0000256" key="1">
    <source>
        <dbReference type="ARBA" id="ARBA00000681"/>
    </source>
</evidence>
<dbReference type="InterPro" id="IPR008979">
    <property type="entry name" value="Galactose-bd-like_sf"/>
</dbReference>
<dbReference type="InterPro" id="IPR037524">
    <property type="entry name" value="PA14/GLEYA"/>
</dbReference>
<keyword evidence="16" id="KW-1185">Reference proteome</keyword>